<keyword evidence="2 10" id="KW-0812">Transmembrane</keyword>
<dbReference type="InterPro" id="IPR005595">
    <property type="entry name" value="TRAP_alpha"/>
</dbReference>
<feature type="signal peptide" evidence="11">
    <location>
        <begin position="1"/>
        <end position="25"/>
    </location>
</feature>
<feature type="region of interest" description="Disordered" evidence="9">
    <location>
        <begin position="205"/>
        <end position="274"/>
    </location>
</feature>
<evidence type="ECO:0000256" key="1">
    <source>
        <dbReference type="ARBA" id="ARBA00004115"/>
    </source>
</evidence>
<evidence type="ECO:0000256" key="4">
    <source>
        <dbReference type="ARBA" id="ARBA00022824"/>
    </source>
</evidence>
<keyword evidence="6 10" id="KW-0472">Membrane</keyword>
<name>A0A0C3HTG7_OIDMZ</name>
<evidence type="ECO:0000256" key="7">
    <source>
        <dbReference type="ARBA" id="ARBA00037565"/>
    </source>
</evidence>
<reference evidence="13" key="2">
    <citation type="submission" date="2015-01" db="EMBL/GenBank/DDBJ databases">
        <title>Evolutionary Origins and Diversification of the Mycorrhizal Mutualists.</title>
        <authorList>
            <consortium name="DOE Joint Genome Institute"/>
            <consortium name="Mycorrhizal Genomics Consortium"/>
            <person name="Kohler A."/>
            <person name="Kuo A."/>
            <person name="Nagy L.G."/>
            <person name="Floudas D."/>
            <person name="Copeland A."/>
            <person name="Barry K.W."/>
            <person name="Cichocki N."/>
            <person name="Veneault-Fourrey C."/>
            <person name="LaButti K."/>
            <person name="Lindquist E.A."/>
            <person name="Lipzen A."/>
            <person name="Lundell T."/>
            <person name="Morin E."/>
            <person name="Murat C."/>
            <person name="Riley R."/>
            <person name="Ohm R."/>
            <person name="Sun H."/>
            <person name="Tunlid A."/>
            <person name="Henrissat B."/>
            <person name="Grigoriev I.V."/>
            <person name="Hibbett D.S."/>
            <person name="Martin F."/>
        </authorList>
    </citation>
    <scope>NUCLEOTIDE SEQUENCE [LARGE SCALE GENOMIC DNA]</scope>
    <source>
        <strain evidence="13">Zn</strain>
    </source>
</reference>
<dbReference type="InParanoid" id="A0A0C3HTG7"/>
<comment type="function">
    <text evidence="7">Is probably involved in a pathway contributing to genomic integrity.</text>
</comment>
<evidence type="ECO:0000256" key="10">
    <source>
        <dbReference type="SAM" id="Phobius"/>
    </source>
</evidence>
<accession>A0A0C3HTG7</accession>
<gene>
    <name evidence="12" type="ORF">OIDMADRAFT_101061</name>
</gene>
<keyword evidence="3 11" id="KW-0732">Signal</keyword>
<evidence type="ECO:0000256" key="2">
    <source>
        <dbReference type="ARBA" id="ARBA00022692"/>
    </source>
</evidence>
<feature type="compositionally biased region" description="Low complexity" evidence="9">
    <location>
        <begin position="259"/>
        <end position="274"/>
    </location>
</feature>
<organism evidence="12 13">
    <name type="scientific">Oidiodendron maius (strain Zn)</name>
    <dbReference type="NCBI Taxonomy" id="913774"/>
    <lineage>
        <taxon>Eukaryota</taxon>
        <taxon>Fungi</taxon>
        <taxon>Dikarya</taxon>
        <taxon>Ascomycota</taxon>
        <taxon>Pezizomycotina</taxon>
        <taxon>Leotiomycetes</taxon>
        <taxon>Leotiomycetes incertae sedis</taxon>
        <taxon>Myxotrichaceae</taxon>
        <taxon>Oidiodendron</taxon>
    </lineage>
</organism>
<evidence type="ECO:0000313" key="12">
    <source>
        <dbReference type="EMBL" id="KIN06295.1"/>
    </source>
</evidence>
<evidence type="ECO:0000256" key="11">
    <source>
        <dbReference type="SAM" id="SignalP"/>
    </source>
</evidence>
<evidence type="ECO:0000256" key="8">
    <source>
        <dbReference type="ARBA" id="ARBA00038311"/>
    </source>
</evidence>
<dbReference type="GO" id="GO:0005789">
    <property type="term" value="C:endoplasmic reticulum membrane"/>
    <property type="evidence" value="ECO:0007669"/>
    <property type="project" value="UniProtKB-SubCell"/>
</dbReference>
<dbReference type="PANTHER" id="PTHR12924:SF0">
    <property type="entry name" value="TRANSLOCON-ASSOCIATED PROTEIN SUBUNIT ALPHA"/>
    <property type="match status" value="1"/>
</dbReference>
<keyword evidence="13" id="KW-1185">Reference proteome</keyword>
<dbReference type="PANTHER" id="PTHR12924">
    <property type="entry name" value="TRANSLOCON-ASSOCIATED PROTEIN, ALPHA SUBUNIT"/>
    <property type="match status" value="1"/>
</dbReference>
<dbReference type="OrthoDB" id="1926781at2759"/>
<evidence type="ECO:0000256" key="9">
    <source>
        <dbReference type="SAM" id="MobiDB-lite"/>
    </source>
</evidence>
<dbReference type="Pfam" id="PF03896">
    <property type="entry name" value="TRAP_alpha"/>
    <property type="match status" value="1"/>
</dbReference>
<dbReference type="AlphaFoldDB" id="A0A0C3HTG7"/>
<sequence>MVSLKVSAIILLALHAIGVFAAADAAEPETPVAPKLAVDVTVGFPEAEIFGIKLINGRPTKALLDFANNEQEPVQVAFIAGALLNPEPLAPELPPWAAVVRNLTTSRYELDIPAGEKASLTYNFVTDLNPQDLNLNLIAVIASKGTVYQLQAFNGTVSVVEAATSLFDPQIIFLYLFLLAAFSGTLYFVYKTWIEALFPQTKRKGKSSERTKRSAAGPKESVSVGADASAVTSGTSSGKAYDESWIPDHIINRPKAKKVQSGSSSKSKSKGASD</sequence>
<feature type="chain" id="PRO_5002178602" evidence="11">
    <location>
        <begin position="26"/>
        <end position="274"/>
    </location>
</feature>
<keyword evidence="4" id="KW-0256">Endoplasmic reticulum</keyword>
<keyword evidence="5 10" id="KW-1133">Transmembrane helix</keyword>
<evidence type="ECO:0000256" key="3">
    <source>
        <dbReference type="ARBA" id="ARBA00022729"/>
    </source>
</evidence>
<comment type="similarity">
    <text evidence="8">Belongs to the IRC22 family.</text>
</comment>
<feature type="transmembrane region" description="Helical" evidence="10">
    <location>
        <begin position="172"/>
        <end position="190"/>
    </location>
</feature>
<comment type="subcellular location">
    <subcellularLocation>
        <location evidence="1">Endoplasmic reticulum membrane</location>
        <topology evidence="1">Single-pass type I membrane protein</topology>
    </subcellularLocation>
</comment>
<evidence type="ECO:0000256" key="5">
    <source>
        <dbReference type="ARBA" id="ARBA00022989"/>
    </source>
</evidence>
<proteinExistence type="inferred from homology"/>
<dbReference type="EMBL" id="KN832871">
    <property type="protein sequence ID" value="KIN06295.1"/>
    <property type="molecule type" value="Genomic_DNA"/>
</dbReference>
<dbReference type="HOGENOM" id="CLU_068820_0_0_1"/>
<protein>
    <submittedName>
        <fullName evidence="12">Uncharacterized protein</fullName>
    </submittedName>
</protein>
<reference evidence="12 13" key="1">
    <citation type="submission" date="2014-04" db="EMBL/GenBank/DDBJ databases">
        <authorList>
            <consortium name="DOE Joint Genome Institute"/>
            <person name="Kuo A."/>
            <person name="Martino E."/>
            <person name="Perotto S."/>
            <person name="Kohler A."/>
            <person name="Nagy L.G."/>
            <person name="Floudas D."/>
            <person name="Copeland A."/>
            <person name="Barry K.W."/>
            <person name="Cichocki N."/>
            <person name="Veneault-Fourrey C."/>
            <person name="LaButti K."/>
            <person name="Lindquist E.A."/>
            <person name="Lipzen A."/>
            <person name="Lundell T."/>
            <person name="Morin E."/>
            <person name="Murat C."/>
            <person name="Sun H."/>
            <person name="Tunlid A."/>
            <person name="Henrissat B."/>
            <person name="Grigoriev I.V."/>
            <person name="Hibbett D.S."/>
            <person name="Martin F."/>
            <person name="Nordberg H.P."/>
            <person name="Cantor M.N."/>
            <person name="Hua S.X."/>
        </authorList>
    </citation>
    <scope>NUCLEOTIDE SEQUENCE [LARGE SCALE GENOMIC DNA]</scope>
    <source>
        <strain evidence="12 13">Zn</strain>
    </source>
</reference>
<evidence type="ECO:0000256" key="6">
    <source>
        <dbReference type="ARBA" id="ARBA00023136"/>
    </source>
</evidence>
<evidence type="ECO:0000313" key="13">
    <source>
        <dbReference type="Proteomes" id="UP000054321"/>
    </source>
</evidence>
<dbReference type="Proteomes" id="UP000054321">
    <property type="component" value="Unassembled WGS sequence"/>
</dbReference>